<dbReference type="EMBL" id="GL996521">
    <property type="protein sequence ID" value="EGV64167.1"/>
    <property type="molecule type" value="Genomic_DNA"/>
</dbReference>
<proteinExistence type="predicted"/>
<dbReference type="STRING" id="590646.G3B3I2"/>
<feature type="region of interest" description="Disordered" evidence="1">
    <location>
        <begin position="374"/>
        <end position="410"/>
    </location>
</feature>
<name>G3B3I2_CANTC</name>
<dbReference type="Proteomes" id="UP000000707">
    <property type="component" value="Unassembled WGS sequence"/>
</dbReference>
<sequence>MSQGLNLKRYQSFHFHPNPQDLHKPNFIFSSDVLDKAKRLFQIYSHLRTNNSQPSIDLAEHSEIDFVVNVELNTLISRNKSLKPSDLIRDNLIFLAKTNHDEVRPTNLISTLLTYDSKSNISCRDFVSDEVFIVTLSLRLLNFMVDSSGDLTIDFLKDENYGILLLCDFNFIQQIELYISRLFREVWTSSRDFDIDFSPQLADLSEINDEISGTETTLDMSDHDVTPGCCTIDDGDISYQSLHLDEDDAVTLVGKHNGQKSNINFGYLLAKNPLQRVNNKDKRDQDTFIRDIDNLRHNDSTKMQLLDTLGDAPKLGPPMRDPQYEIITTSTVATSPMLSADSLKAPNLPASNRSRSNSAAISSNFPAVKLKPSNSALSASQAPQPLVLPDEDGGTLTRRSSHNITSKQPLKKQTSFTIDLHEYDNLAPGAAYVKGVKGDKKFQFIKVGKVQKFVNLFEERVNEENQSQSTTPRTMSPRPSRPVSPTKMY</sequence>
<protein>
    <submittedName>
        <fullName evidence="2">Uncharacterized protein</fullName>
    </submittedName>
</protein>
<evidence type="ECO:0000256" key="1">
    <source>
        <dbReference type="SAM" id="MobiDB-lite"/>
    </source>
</evidence>
<evidence type="ECO:0000313" key="3">
    <source>
        <dbReference type="Proteomes" id="UP000000707"/>
    </source>
</evidence>
<dbReference type="OrthoDB" id="4021450at2759"/>
<reference evidence="2 3" key="1">
    <citation type="journal article" date="2011" name="Proc. Natl. Acad. Sci. U.S.A.">
        <title>Comparative genomics of xylose-fermenting fungi for enhanced biofuel production.</title>
        <authorList>
            <person name="Wohlbach D.J."/>
            <person name="Kuo A."/>
            <person name="Sato T.K."/>
            <person name="Potts K.M."/>
            <person name="Salamov A.A."/>
            <person name="LaButti K.M."/>
            <person name="Sun H."/>
            <person name="Clum A."/>
            <person name="Pangilinan J.L."/>
            <person name="Lindquist E.A."/>
            <person name="Lucas S."/>
            <person name="Lapidus A."/>
            <person name="Jin M."/>
            <person name="Gunawan C."/>
            <person name="Balan V."/>
            <person name="Dale B.E."/>
            <person name="Jeffries T.W."/>
            <person name="Zinkel R."/>
            <person name="Barry K.W."/>
            <person name="Grigoriev I.V."/>
            <person name="Gasch A.P."/>
        </authorList>
    </citation>
    <scope>NUCLEOTIDE SEQUENCE [LARGE SCALE GENOMIC DNA]</scope>
    <source>
        <strain evidence="3">ATCC 10573 / BCRC 21748 / CBS 615 / JCM 9827 / NBRC 10315 / NRRL Y-1498 / VKM Y-70</strain>
    </source>
</reference>
<dbReference type="KEGG" id="cten:18247318"/>
<accession>G3B3I2</accession>
<dbReference type="eggNOG" id="ENOG502RAQT">
    <property type="taxonomic scope" value="Eukaryota"/>
</dbReference>
<gene>
    <name evidence="2" type="ORF">CANTEDRAFT_114217</name>
</gene>
<organism evidence="3">
    <name type="scientific">Candida tenuis (strain ATCC 10573 / BCRC 21748 / CBS 615 / JCM 9827 / NBRC 10315 / NRRL Y-1498 / VKM Y-70)</name>
    <name type="common">Yeast</name>
    <name type="synonym">Yamadazyma tenuis</name>
    <dbReference type="NCBI Taxonomy" id="590646"/>
    <lineage>
        <taxon>Eukaryota</taxon>
        <taxon>Fungi</taxon>
        <taxon>Dikarya</taxon>
        <taxon>Ascomycota</taxon>
        <taxon>Saccharomycotina</taxon>
        <taxon>Pichiomycetes</taxon>
        <taxon>Debaryomycetaceae</taxon>
        <taxon>Yamadazyma</taxon>
    </lineage>
</organism>
<dbReference type="GeneID" id="18247318"/>
<dbReference type="HOGENOM" id="CLU_045706_0_0_1"/>
<dbReference type="AlphaFoldDB" id="G3B3I2"/>
<feature type="region of interest" description="Disordered" evidence="1">
    <location>
        <begin position="462"/>
        <end position="489"/>
    </location>
</feature>
<feature type="compositionally biased region" description="Low complexity" evidence="1">
    <location>
        <begin position="467"/>
        <end position="489"/>
    </location>
</feature>
<evidence type="ECO:0000313" key="2">
    <source>
        <dbReference type="EMBL" id="EGV64167.1"/>
    </source>
</evidence>
<feature type="compositionally biased region" description="Polar residues" evidence="1">
    <location>
        <begin position="374"/>
        <end position="383"/>
    </location>
</feature>
<keyword evidence="3" id="KW-1185">Reference proteome</keyword>